<accession>M0DGY6</accession>
<evidence type="ECO:0000256" key="8">
    <source>
        <dbReference type="ARBA" id="ARBA00023136"/>
    </source>
</evidence>
<feature type="transmembrane region" description="Helical" evidence="9">
    <location>
        <begin position="324"/>
        <end position="342"/>
    </location>
</feature>
<evidence type="ECO:0000256" key="5">
    <source>
        <dbReference type="ARBA" id="ARBA00022741"/>
    </source>
</evidence>
<dbReference type="PANTHER" id="PTHR24221:SF654">
    <property type="entry name" value="ATP-BINDING CASSETTE SUB-FAMILY B MEMBER 6"/>
    <property type="match status" value="1"/>
</dbReference>
<dbReference type="Gene3D" id="1.20.1560.10">
    <property type="entry name" value="ABC transporter type 1, transmembrane domain"/>
    <property type="match status" value="1"/>
</dbReference>
<keyword evidence="2" id="KW-0813">Transport</keyword>
<evidence type="ECO:0000259" key="11">
    <source>
        <dbReference type="PROSITE" id="PS50929"/>
    </source>
</evidence>
<dbReference type="InterPro" id="IPR017871">
    <property type="entry name" value="ABC_transporter-like_CS"/>
</dbReference>
<dbReference type="Gene3D" id="3.40.50.300">
    <property type="entry name" value="P-loop containing nucleotide triphosphate hydrolases"/>
    <property type="match status" value="1"/>
</dbReference>
<dbReference type="InterPro" id="IPR039421">
    <property type="entry name" value="Type_1_exporter"/>
</dbReference>
<comment type="subcellular location">
    <subcellularLocation>
        <location evidence="1">Cell membrane</location>
        <topology evidence="1">Multi-pass membrane protein</topology>
    </subcellularLocation>
</comment>
<protein>
    <submittedName>
        <fullName evidence="12">ABC transporter</fullName>
    </submittedName>
</protein>
<evidence type="ECO:0000313" key="13">
    <source>
        <dbReference type="Proteomes" id="UP000011513"/>
    </source>
</evidence>
<evidence type="ECO:0000313" key="12">
    <source>
        <dbReference type="EMBL" id="ELZ33977.1"/>
    </source>
</evidence>
<dbReference type="PROSITE" id="PS50893">
    <property type="entry name" value="ABC_TRANSPORTER_2"/>
    <property type="match status" value="1"/>
</dbReference>
<dbReference type="PROSITE" id="PS00211">
    <property type="entry name" value="ABC_TRANSPORTER_1"/>
    <property type="match status" value="1"/>
</dbReference>
<keyword evidence="13" id="KW-1185">Reference proteome</keyword>
<evidence type="ECO:0000256" key="7">
    <source>
        <dbReference type="ARBA" id="ARBA00022989"/>
    </source>
</evidence>
<proteinExistence type="predicted"/>
<dbReference type="InterPro" id="IPR003439">
    <property type="entry name" value="ABC_transporter-like_ATP-bd"/>
</dbReference>
<dbReference type="GO" id="GO:0016887">
    <property type="term" value="F:ATP hydrolysis activity"/>
    <property type="evidence" value="ECO:0007669"/>
    <property type="project" value="InterPro"/>
</dbReference>
<evidence type="ECO:0000256" key="1">
    <source>
        <dbReference type="ARBA" id="ARBA00004651"/>
    </source>
</evidence>
<dbReference type="GO" id="GO:0005524">
    <property type="term" value="F:ATP binding"/>
    <property type="evidence" value="ECO:0007669"/>
    <property type="project" value="UniProtKB-KW"/>
</dbReference>
<feature type="domain" description="ABC transmembrane type-1" evidence="11">
    <location>
        <begin position="79"/>
        <end position="385"/>
    </location>
</feature>
<keyword evidence="6" id="KW-0067">ATP-binding</keyword>
<dbReference type="SUPFAM" id="SSF52540">
    <property type="entry name" value="P-loop containing nucleoside triphosphate hydrolases"/>
    <property type="match status" value="1"/>
</dbReference>
<evidence type="ECO:0000259" key="10">
    <source>
        <dbReference type="PROSITE" id="PS50893"/>
    </source>
</evidence>
<feature type="transmembrane region" description="Helical" evidence="9">
    <location>
        <begin position="131"/>
        <end position="154"/>
    </location>
</feature>
<dbReference type="PANTHER" id="PTHR24221">
    <property type="entry name" value="ATP-BINDING CASSETTE SUB-FAMILY B"/>
    <property type="match status" value="1"/>
</dbReference>
<feature type="transmembrane region" description="Helical" evidence="9">
    <location>
        <begin position="74"/>
        <end position="93"/>
    </location>
</feature>
<dbReference type="EMBL" id="AOIV01000006">
    <property type="protein sequence ID" value="ELZ33977.1"/>
    <property type="molecule type" value="Genomic_DNA"/>
</dbReference>
<keyword evidence="5" id="KW-0547">Nucleotide-binding</keyword>
<dbReference type="Pfam" id="PF00664">
    <property type="entry name" value="ABC_membrane"/>
    <property type="match status" value="1"/>
</dbReference>
<organism evidence="12 13">
    <name type="scientific">Halogeometricum pallidum JCM 14848</name>
    <dbReference type="NCBI Taxonomy" id="1227487"/>
    <lineage>
        <taxon>Archaea</taxon>
        <taxon>Methanobacteriati</taxon>
        <taxon>Methanobacteriota</taxon>
        <taxon>Stenosarchaea group</taxon>
        <taxon>Halobacteria</taxon>
        <taxon>Halobacteriales</taxon>
        <taxon>Haloferacaceae</taxon>
        <taxon>Halogeometricum</taxon>
    </lineage>
</organism>
<dbReference type="PATRIC" id="fig|1227487.5.peg.692"/>
<dbReference type="FunFam" id="3.40.50.300:FF:000221">
    <property type="entry name" value="Multidrug ABC transporter ATP-binding protein"/>
    <property type="match status" value="1"/>
</dbReference>
<dbReference type="InParanoid" id="M0DGY6"/>
<evidence type="ECO:0000256" key="9">
    <source>
        <dbReference type="SAM" id="Phobius"/>
    </source>
</evidence>
<comment type="caution">
    <text evidence="12">The sequence shown here is derived from an EMBL/GenBank/DDBJ whole genome shotgun (WGS) entry which is preliminary data.</text>
</comment>
<dbReference type="Pfam" id="PF00005">
    <property type="entry name" value="ABC_tran"/>
    <property type="match status" value="1"/>
</dbReference>
<dbReference type="SMART" id="SM00382">
    <property type="entry name" value="AAA"/>
    <property type="match status" value="1"/>
</dbReference>
<reference evidence="12 13" key="1">
    <citation type="journal article" date="2014" name="PLoS Genet.">
        <title>Phylogenetically driven sequencing of extremely halophilic archaea reveals strategies for static and dynamic osmo-response.</title>
        <authorList>
            <person name="Becker E.A."/>
            <person name="Seitzer P.M."/>
            <person name="Tritt A."/>
            <person name="Larsen D."/>
            <person name="Krusor M."/>
            <person name="Yao A.I."/>
            <person name="Wu D."/>
            <person name="Madern D."/>
            <person name="Eisen J.A."/>
            <person name="Darling A.E."/>
            <person name="Facciotti M.T."/>
        </authorList>
    </citation>
    <scope>NUCLEOTIDE SEQUENCE [LARGE SCALE GENOMIC DNA]</scope>
    <source>
        <strain evidence="12 13">JCM 14848</strain>
    </source>
</reference>
<feature type="transmembrane region" description="Helical" evidence="9">
    <location>
        <begin position="236"/>
        <end position="253"/>
    </location>
</feature>
<keyword evidence="3" id="KW-1003">Cell membrane</keyword>
<dbReference type="InterPro" id="IPR036640">
    <property type="entry name" value="ABC1_TM_sf"/>
</dbReference>
<name>M0DGY6_HALPD</name>
<dbReference type="InterPro" id="IPR011527">
    <property type="entry name" value="ABC1_TM_dom"/>
</dbReference>
<evidence type="ECO:0000256" key="4">
    <source>
        <dbReference type="ARBA" id="ARBA00022692"/>
    </source>
</evidence>
<dbReference type="SUPFAM" id="SSF90123">
    <property type="entry name" value="ABC transporter transmembrane region"/>
    <property type="match status" value="1"/>
</dbReference>
<dbReference type="CDD" id="cd18565">
    <property type="entry name" value="ABC_6TM_exporter_like"/>
    <property type="match status" value="1"/>
</dbReference>
<evidence type="ECO:0000256" key="3">
    <source>
        <dbReference type="ARBA" id="ARBA00022475"/>
    </source>
</evidence>
<evidence type="ECO:0000256" key="6">
    <source>
        <dbReference type="ARBA" id="ARBA00022840"/>
    </source>
</evidence>
<gene>
    <name evidence="12" type="ORF">C474_03420</name>
</gene>
<feature type="transmembrane region" description="Helical" evidence="9">
    <location>
        <begin position="214"/>
        <end position="230"/>
    </location>
</feature>
<dbReference type="Proteomes" id="UP000011513">
    <property type="component" value="Unassembled WGS sequence"/>
</dbReference>
<dbReference type="GO" id="GO:0005886">
    <property type="term" value="C:plasma membrane"/>
    <property type="evidence" value="ECO:0007669"/>
    <property type="project" value="UniProtKB-SubCell"/>
</dbReference>
<feature type="domain" description="ABC transporter" evidence="10">
    <location>
        <begin position="426"/>
        <end position="659"/>
    </location>
</feature>
<keyword evidence="7 9" id="KW-1133">Transmembrane helix</keyword>
<evidence type="ECO:0000256" key="2">
    <source>
        <dbReference type="ARBA" id="ARBA00022448"/>
    </source>
</evidence>
<dbReference type="PROSITE" id="PS50929">
    <property type="entry name" value="ABC_TM1F"/>
    <property type="match status" value="1"/>
</dbReference>
<dbReference type="AlphaFoldDB" id="M0DGY6"/>
<dbReference type="eggNOG" id="arCOG02841">
    <property type="taxonomic scope" value="Archaea"/>
</dbReference>
<dbReference type="InterPro" id="IPR003593">
    <property type="entry name" value="AAA+_ATPase"/>
</dbReference>
<dbReference type="GO" id="GO:0140359">
    <property type="term" value="F:ABC-type transporter activity"/>
    <property type="evidence" value="ECO:0007669"/>
    <property type="project" value="InterPro"/>
</dbReference>
<keyword evidence="4 9" id="KW-0812">Transmembrane</keyword>
<sequence>MRRVYRPETLFVVGSAPTLERSVRSRFAVSIGFMSRGALSGPMSHADESAFDRYRADVTRPLARLFREYGTSRARWLTIGLLANLVAQAASLFPPVVLGTAINALFQSGDGAYTLPFVPAAWVPATPQGQFWFSVALIAGSFVVTGVFTWVYGISANLFAHEVMHAVRTDSFTKLMRLDMTFFDDKQTGEVMAILNNDAGNLEMFLDNALMNSLRLLIMVGGIAFVLFALNWQLALVTLVAVPVIVAFTWWFMRVVAPRYRARQSAVAGFNTRIENGIGGIELVKTTNSEGYERKRVRDASRNLFETTMSVLRLSYFYRPGMELLAGLSFTATFLVGGYWLFTGTAPGPLTGTLEVGTFVTFILMTQRFVAPLAEVSNIVDQFQNARASAERVFGLSDIPVNIESDEDAVVLEDPEGVVSYDGVSFAYRDVFGEVASEPILRDVSFDAEPGETVAVVGETGAGKSTLLKLLLRLYEPTEGTVRVDGYDVEDLTLSSLRDAVGYVSQDTHLFDGTIAENVRYGRFEADDETVRRAARAAEAHGFITDLPNGYETRVGERGVKLSGGQRQRVSLARAVLRDPPVLVLDEATSAVDTETERAIQRSLDRLSEDRTTLVVAHRLSTVVDADEILVLDDGDVIEQGSHDELVDGGGAYAALWRAQTGEETDWGGDDD</sequence>
<keyword evidence="8 9" id="KW-0472">Membrane</keyword>
<dbReference type="InterPro" id="IPR027417">
    <property type="entry name" value="P-loop_NTPase"/>
</dbReference>